<dbReference type="SMART" id="SM00420">
    <property type="entry name" value="HTH_DEOR"/>
    <property type="match status" value="1"/>
</dbReference>
<protein>
    <submittedName>
        <fullName evidence="6">DeoR/GlpR transcriptional regulator</fullName>
    </submittedName>
</protein>
<dbReference type="Pfam" id="PF00455">
    <property type="entry name" value="DeoRC"/>
    <property type="match status" value="1"/>
</dbReference>
<dbReference type="SMART" id="SM01134">
    <property type="entry name" value="DeoRC"/>
    <property type="match status" value="1"/>
</dbReference>
<proteinExistence type="predicted"/>
<dbReference type="PANTHER" id="PTHR30363">
    <property type="entry name" value="HTH-TYPE TRANSCRIPTIONAL REGULATOR SRLR-RELATED"/>
    <property type="match status" value="1"/>
</dbReference>
<dbReference type="PROSITE" id="PS51000">
    <property type="entry name" value="HTH_DEOR_2"/>
    <property type="match status" value="1"/>
</dbReference>
<dbReference type="InterPro" id="IPR014036">
    <property type="entry name" value="DeoR-like_C"/>
</dbReference>
<evidence type="ECO:0000256" key="2">
    <source>
        <dbReference type="ARBA" id="ARBA00023015"/>
    </source>
</evidence>
<name>A0ABX7JJY1_9RHOB</name>
<gene>
    <name evidence="6" type="ORF">JWJ88_11610</name>
</gene>
<evidence type="ECO:0000313" key="6">
    <source>
        <dbReference type="EMBL" id="QRZ14531.1"/>
    </source>
</evidence>
<reference evidence="6 7" key="1">
    <citation type="submission" date="2021-02" db="EMBL/GenBank/DDBJ databases">
        <title>Paracoccus methylovroum sp.nov., a new methanol and methylamine utilizing methylotrophic denitrifer.</title>
        <authorList>
            <person name="Timsy T."/>
            <person name="Behrendt U."/>
            <person name="Ulrich A."/>
            <person name="Spanner T."/>
            <person name="Foesel B.U."/>
            <person name="Horn M.A."/>
            <person name="Kolb S."/>
        </authorList>
    </citation>
    <scope>NUCLEOTIDE SEQUENCE [LARGE SCALE GENOMIC DNA]</scope>
    <source>
        <strain evidence="6 7">H4-D09</strain>
        <plasmid evidence="6 7">p1</plasmid>
    </source>
</reference>
<keyword evidence="4" id="KW-0804">Transcription</keyword>
<dbReference type="InterPro" id="IPR018356">
    <property type="entry name" value="Tscrpt_reg_HTH_DeoR_CS"/>
</dbReference>
<dbReference type="PANTHER" id="PTHR30363:SF4">
    <property type="entry name" value="GLYCEROL-3-PHOSPHATE REGULON REPRESSOR"/>
    <property type="match status" value="1"/>
</dbReference>
<dbReference type="PROSITE" id="PS00894">
    <property type="entry name" value="HTH_DEOR_1"/>
    <property type="match status" value="1"/>
</dbReference>
<dbReference type="InterPro" id="IPR050313">
    <property type="entry name" value="Carb_Metab_HTH_regulators"/>
</dbReference>
<evidence type="ECO:0000256" key="1">
    <source>
        <dbReference type="ARBA" id="ARBA00022491"/>
    </source>
</evidence>
<sequence>MWSHERQTKILELLGRDGKVLTNHLASLFEVSRETVRRDLLEMEATGSLSRVHGGAIPQSSDIQPEPAFTERLREHAQAKDAIGTKACELIPEGATLMIDAGTTTLAFARALVRKGNVRIITNSIEIAQLAACAEHCEILLLGGRPHCDVPGTYGEMTLSEIDRFLADFAVISPVGLHQQRGVTDYELHEAEVARAMMRRAKSCVMLCHSSKIGIESRVSICDLAAIDYLVTDASTLPFLPRGRIYQA</sequence>
<dbReference type="Gene3D" id="1.10.10.10">
    <property type="entry name" value="Winged helix-like DNA-binding domain superfamily/Winged helix DNA-binding domain"/>
    <property type="match status" value="1"/>
</dbReference>
<keyword evidence="1" id="KW-0678">Repressor</keyword>
<dbReference type="SUPFAM" id="SSF100950">
    <property type="entry name" value="NagB/RpiA/CoA transferase-like"/>
    <property type="match status" value="1"/>
</dbReference>
<organism evidence="6 7">
    <name type="scientific">Paracoccus methylovorus</name>
    <dbReference type="NCBI Taxonomy" id="2812658"/>
    <lineage>
        <taxon>Bacteria</taxon>
        <taxon>Pseudomonadati</taxon>
        <taxon>Pseudomonadota</taxon>
        <taxon>Alphaproteobacteria</taxon>
        <taxon>Rhodobacterales</taxon>
        <taxon>Paracoccaceae</taxon>
        <taxon>Paracoccus</taxon>
    </lineage>
</organism>
<dbReference type="Gene3D" id="3.40.50.1360">
    <property type="match status" value="1"/>
</dbReference>
<evidence type="ECO:0000259" key="5">
    <source>
        <dbReference type="PROSITE" id="PS51000"/>
    </source>
</evidence>
<dbReference type="PRINTS" id="PR00037">
    <property type="entry name" value="HTHLACR"/>
</dbReference>
<feature type="domain" description="HTH deoR-type" evidence="5">
    <location>
        <begin position="3"/>
        <end position="58"/>
    </location>
</feature>
<accession>A0ABX7JJY1</accession>
<dbReference type="InterPro" id="IPR036388">
    <property type="entry name" value="WH-like_DNA-bd_sf"/>
</dbReference>
<keyword evidence="6" id="KW-0614">Plasmid</keyword>
<evidence type="ECO:0000256" key="3">
    <source>
        <dbReference type="ARBA" id="ARBA00023125"/>
    </source>
</evidence>
<evidence type="ECO:0000256" key="4">
    <source>
        <dbReference type="ARBA" id="ARBA00023163"/>
    </source>
</evidence>
<dbReference type="InterPro" id="IPR036390">
    <property type="entry name" value="WH_DNA-bd_sf"/>
</dbReference>
<keyword evidence="2" id="KW-0805">Transcription regulation</keyword>
<dbReference type="RefSeq" id="WP_205295509.1">
    <property type="nucleotide sequence ID" value="NZ_CP070369.1"/>
</dbReference>
<dbReference type="EMBL" id="CP070369">
    <property type="protein sequence ID" value="QRZ14531.1"/>
    <property type="molecule type" value="Genomic_DNA"/>
</dbReference>
<dbReference type="InterPro" id="IPR037171">
    <property type="entry name" value="NagB/RpiA_transferase-like"/>
</dbReference>
<dbReference type="Pfam" id="PF08220">
    <property type="entry name" value="HTH_DeoR"/>
    <property type="match status" value="1"/>
</dbReference>
<dbReference type="InterPro" id="IPR001034">
    <property type="entry name" value="DeoR_HTH"/>
</dbReference>
<dbReference type="SUPFAM" id="SSF46785">
    <property type="entry name" value="Winged helix' DNA-binding domain"/>
    <property type="match status" value="1"/>
</dbReference>
<keyword evidence="7" id="KW-1185">Reference proteome</keyword>
<geneLocation type="plasmid" evidence="6 7">
    <name>p1</name>
</geneLocation>
<dbReference type="Proteomes" id="UP000663629">
    <property type="component" value="Plasmid p1"/>
</dbReference>
<keyword evidence="3" id="KW-0238">DNA-binding</keyword>
<evidence type="ECO:0000313" key="7">
    <source>
        <dbReference type="Proteomes" id="UP000663629"/>
    </source>
</evidence>